<evidence type="ECO:0000313" key="2">
    <source>
        <dbReference type="Proteomes" id="UP000007718"/>
    </source>
</evidence>
<reference evidence="1 2" key="2">
    <citation type="journal article" date="2012" name="Stand. Genomic Sci.">
        <title>Complete genome sequence of the orange-red pigmented, radioresistant Deinococcus proteolyticus type strain (MRP(T)).</title>
        <authorList>
            <person name="Copeland A."/>
            <person name="Zeytun A."/>
            <person name="Yassawong M."/>
            <person name="Nolan M."/>
            <person name="Lucas S."/>
            <person name="Hammon N."/>
            <person name="Deshpande S."/>
            <person name="Cheng J.F."/>
            <person name="Han C."/>
            <person name="Tapia R."/>
            <person name="Goodwin L.A."/>
            <person name="Pitluck S."/>
            <person name="Mavromatis K."/>
            <person name="Liolios K."/>
            <person name="Pagani I."/>
            <person name="Ivanova N."/>
            <person name="Mikhailova N."/>
            <person name="Pati A."/>
            <person name="Chen A."/>
            <person name="Palaniappan K."/>
            <person name="Land M."/>
            <person name="Hauser L."/>
            <person name="Jeffries C.D."/>
            <person name="Brambilla E.M."/>
            <person name="Rohde M."/>
            <person name="Sikorski J."/>
            <person name="Pukall R."/>
            <person name="Goker M."/>
            <person name="Detter J.C."/>
            <person name="Woyke T."/>
            <person name="Bristow J."/>
            <person name="Eisen J.A."/>
            <person name="Markowitz V."/>
            <person name="Hugenholtz P."/>
            <person name="Kyrpides N.C."/>
            <person name="Klenk H.P."/>
            <person name="Lapidus A."/>
        </authorList>
    </citation>
    <scope>NUCLEOTIDE SEQUENCE [LARGE SCALE GENOMIC DNA]</scope>
    <source>
        <strain evidence="2">ATCC 35074 / DSM 20540 / JCM 6276 / NBRC 101906 / NCIMB 13154 / VKM Ac-1939 / CCM 2703 / MRP</strain>
        <plasmid evidence="2">Plasmid pDEIPR02</plasmid>
    </source>
</reference>
<dbReference type="HOGENOM" id="CLU_1701379_0_0_0"/>
<dbReference type="AlphaFoldDB" id="F0RQ91"/>
<protein>
    <submittedName>
        <fullName evidence="1">Uncharacterized protein</fullName>
    </submittedName>
</protein>
<gene>
    <name evidence="1" type="ordered locus">Deipr_2325</name>
</gene>
<dbReference type="Proteomes" id="UP000007718">
    <property type="component" value="Plasmid pDEIPR02"/>
</dbReference>
<name>F0RQ91_DEIPM</name>
<proteinExistence type="predicted"/>
<evidence type="ECO:0000313" key="1">
    <source>
        <dbReference type="EMBL" id="ADY27450.1"/>
    </source>
</evidence>
<keyword evidence="2" id="KW-1185">Reference proteome</keyword>
<dbReference type="EMBL" id="CP002538">
    <property type="protein sequence ID" value="ADY27450.1"/>
    <property type="molecule type" value="Genomic_DNA"/>
</dbReference>
<organism evidence="1 2">
    <name type="scientific">Deinococcus proteolyticus (strain ATCC 35074 / DSM 20540 / JCM 6276 / NBRC 101906 / NCIMB 13154 / VKM Ac-1939 / CCM 2703 / MRP)</name>
    <dbReference type="NCBI Taxonomy" id="693977"/>
    <lineage>
        <taxon>Bacteria</taxon>
        <taxon>Thermotogati</taxon>
        <taxon>Deinococcota</taxon>
        <taxon>Deinococci</taxon>
        <taxon>Deinococcales</taxon>
        <taxon>Deinococcaceae</taxon>
        <taxon>Deinococcus</taxon>
    </lineage>
</organism>
<geneLocation type="plasmid" evidence="1 2">
    <name>pDEIPR02</name>
</geneLocation>
<dbReference type="RefSeq" id="WP_013615804.1">
    <property type="nucleotide sequence ID" value="NC_015162.1"/>
</dbReference>
<dbReference type="KEGG" id="dpt:Deipr_2325"/>
<reference evidence="2" key="1">
    <citation type="submission" date="2011-02" db="EMBL/GenBank/DDBJ databases">
        <title>The complete sequence of plasmid2 of Deinococcus proteolyticus DSM 20540.</title>
        <authorList>
            <consortium name="US DOE Joint Genome Institute (JGI-PGF)"/>
            <person name="Lucas S."/>
            <person name="Copeland A."/>
            <person name="Lapidus A."/>
            <person name="Bruce D."/>
            <person name="Goodwin L."/>
            <person name="Pitluck S."/>
            <person name="Kyrpides N."/>
            <person name="Mavromatis K."/>
            <person name="Pagani I."/>
            <person name="Ivanova N."/>
            <person name="Ovchinnikova G."/>
            <person name="Zeytun A."/>
            <person name="Detter J.C."/>
            <person name="Han C."/>
            <person name="Land M."/>
            <person name="Hauser L."/>
            <person name="Markowitz V."/>
            <person name="Cheng J.-F."/>
            <person name="Hugenholtz P."/>
            <person name="Woyke T."/>
            <person name="Wu D."/>
            <person name="Pukall R."/>
            <person name="Steenblock K."/>
            <person name="Brambilla E."/>
            <person name="Klenk H.-P."/>
            <person name="Eisen J.A."/>
        </authorList>
    </citation>
    <scope>NUCLEOTIDE SEQUENCE [LARGE SCALE GENOMIC DNA]</scope>
    <source>
        <strain evidence="2">ATCC 35074 / DSM 20540 / JCM 6276 / NBRC 101906 / NCIMB 13154 / VKM Ac-1939 / CCM 2703 / MRP</strain>
        <plasmid evidence="2">Plasmid pDEIPR02</plasmid>
    </source>
</reference>
<accession>F0RQ91</accession>
<sequence>MYPQQIVLGHLSLTFDELAHLSRLPDGIHLRPLGRCLLGVVRAGHRTGLTLLRGEHLLGFIGLQTDLPNGSLHERMQPLLALRRSGEVLWVLTTVDGCQNEAYGRGLYRRAHEDNTAEFRWDEEDCTGMPLSGDPVMMPILSQLRAERFGHEQP</sequence>
<keyword evidence="1" id="KW-0614">Plasmid</keyword>